<keyword evidence="2" id="KW-1185">Reference proteome</keyword>
<accession>A0A8H5B455</accession>
<comment type="caution">
    <text evidence="1">The sequence shown here is derived from an EMBL/GenBank/DDBJ whole genome shotgun (WGS) entry which is preliminary data.</text>
</comment>
<reference evidence="1 2" key="1">
    <citation type="journal article" date="2020" name="ISME J.">
        <title>Uncovering the hidden diversity of litter-decomposition mechanisms in mushroom-forming fungi.</title>
        <authorList>
            <person name="Floudas D."/>
            <person name="Bentzer J."/>
            <person name="Ahren D."/>
            <person name="Johansson T."/>
            <person name="Persson P."/>
            <person name="Tunlid A."/>
        </authorList>
    </citation>
    <scope>NUCLEOTIDE SEQUENCE [LARGE SCALE GENOMIC DNA]</scope>
    <source>
        <strain evidence="1 2">CBS 101986</strain>
    </source>
</reference>
<dbReference type="PROSITE" id="PS51257">
    <property type="entry name" value="PROKAR_LIPOPROTEIN"/>
    <property type="match status" value="1"/>
</dbReference>
<evidence type="ECO:0000313" key="2">
    <source>
        <dbReference type="Proteomes" id="UP000567179"/>
    </source>
</evidence>
<protein>
    <submittedName>
        <fullName evidence="1">Uncharacterized protein</fullName>
    </submittedName>
</protein>
<dbReference type="Proteomes" id="UP000567179">
    <property type="component" value="Unassembled WGS sequence"/>
</dbReference>
<evidence type="ECO:0000313" key="1">
    <source>
        <dbReference type="EMBL" id="KAF5316445.1"/>
    </source>
</evidence>
<sequence>MSVLKKWSSGSVPSLALASSCVPADTAFPNLRRITGNGLLADQFDVMWRIIFSARQTLKVLEIYGTHCTAYHVSSVSDFEHLSYAGTLFLPQMDFFRVPEPLLQLVYIQLDLELCRRDEVLTLEGALLLAKDATWNNLDHILTSNLFPSMKTVGLRLRFNLHHRQQTVMLPEIKSALLWSFSQLDKSSAIEFTLYVD</sequence>
<name>A0A8H5B455_9AGAR</name>
<dbReference type="AlphaFoldDB" id="A0A8H5B455"/>
<dbReference type="EMBL" id="JAACJJ010000042">
    <property type="protein sequence ID" value="KAF5316445.1"/>
    <property type="molecule type" value="Genomic_DNA"/>
</dbReference>
<gene>
    <name evidence="1" type="ORF">D9619_006696</name>
</gene>
<organism evidence="1 2">
    <name type="scientific">Psilocybe cf. subviscida</name>
    <dbReference type="NCBI Taxonomy" id="2480587"/>
    <lineage>
        <taxon>Eukaryota</taxon>
        <taxon>Fungi</taxon>
        <taxon>Dikarya</taxon>
        <taxon>Basidiomycota</taxon>
        <taxon>Agaricomycotina</taxon>
        <taxon>Agaricomycetes</taxon>
        <taxon>Agaricomycetidae</taxon>
        <taxon>Agaricales</taxon>
        <taxon>Agaricineae</taxon>
        <taxon>Strophariaceae</taxon>
        <taxon>Psilocybe</taxon>
    </lineage>
</organism>
<proteinExistence type="predicted"/>